<evidence type="ECO:0000313" key="2">
    <source>
        <dbReference type="Proteomes" id="UP000189966"/>
    </source>
</evidence>
<reference evidence="1 2" key="1">
    <citation type="submission" date="2017-02" db="EMBL/GenBank/DDBJ databases">
        <authorList>
            <person name="Peterson S.W."/>
        </authorList>
    </citation>
    <scope>NUCLEOTIDE SEQUENCE [LARGE SCALE GENOMIC DNA]</scope>
    <source>
        <strain evidence="2">type strain: NCCB 100098</strain>
    </source>
</reference>
<dbReference type="Proteomes" id="UP000189966">
    <property type="component" value="Unassembled WGS sequence"/>
</dbReference>
<name>A0A1T5HXA3_9GAMM</name>
<evidence type="ECO:0000313" key="1">
    <source>
        <dbReference type="EMBL" id="SKC31439.1"/>
    </source>
</evidence>
<dbReference type="InterPro" id="IPR019697">
    <property type="entry name" value="Phage_HP1_Orf28"/>
</dbReference>
<sequence length="108" mass="12351">MDKQQIDILVMAGGWVIDAGHQPQLTNNRWSIGQDIKHAIMESGLARELQGERSVAYRCDVMTRIELLTEQDNRIKAGTARCIEESQRRYLLTAETKDFGVINARMQF</sequence>
<organism evidence="1 2">
    <name type="scientific">Photobacterium piscicola</name>
    <dbReference type="NCBI Taxonomy" id="1378299"/>
    <lineage>
        <taxon>Bacteria</taxon>
        <taxon>Pseudomonadati</taxon>
        <taxon>Pseudomonadota</taxon>
        <taxon>Gammaproteobacteria</taxon>
        <taxon>Vibrionales</taxon>
        <taxon>Vibrionaceae</taxon>
        <taxon>Photobacterium</taxon>
    </lineage>
</organism>
<dbReference type="RefSeq" id="WP_045029628.1">
    <property type="nucleotide sequence ID" value="NZ_FUZI01000001.1"/>
</dbReference>
<gene>
    <name evidence="1" type="ORF">CZ809_00917</name>
</gene>
<dbReference type="EMBL" id="FUZI01000001">
    <property type="protein sequence ID" value="SKC31439.1"/>
    <property type="molecule type" value="Genomic_DNA"/>
</dbReference>
<accession>A0A1T5HXA3</accession>
<dbReference type="Pfam" id="PF10761">
    <property type="entry name" value="DUF2590"/>
    <property type="match status" value="1"/>
</dbReference>
<protein>
    <recommendedName>
        <fullName evidence="3">Phage protein</fullName>
    </recommendedName>
</protein>
<dbReference type="OrthoDB" id="6893744at2"/>
<evidence type="ECO:0008006" key="3">
    <source>
        <dbReference type="Google" id="ProtNLM"/>
    </source>
</evidence>
<dbReference type="AlphaFoldDB" id="A0A1T5HXA3"/>
<proteinExistence type="predicted"/>